<dbReference type="GO" id="GO:0005829">
    <property type="term" value="C:cytosol"/>
    <property type="evidence" value="ECO:0007669"/>
    <property type="project" value="TreeGrafter"/>
</dbReference>
<keyword evidence="9" id="KW-1185">Reference proteome</keyword>
<dbReference type="PANTHER" id="PTHR11078:SF3">
    <property type="entry name" value="ANTITERMINATION NUSB DOMAIN-CONTAINING PROTEIN"/>
    <property type="match status" value="1"/>
</dbReference>
<proteinExistence type="inferred from homology"/>
<evidence type="ECO:0000256" key="1">
    <source>
        <dbReference type="ARBA" id="ARBA00005952"/>
    </source>
</evidence>
<dbReference type="RefSeq" id="WP_173729572.1">
    <property type="nucleotide sequence ID" value="NZ_JABTTE010000001.1"/>
</dbReference>
<dbReference type="InterPro" id="IPR011605">
    <property type="entry name" value="NusB_fam"/>
</dbReference>
<evidence type="ECO:0000259" key="7">
    <source>
        <dbReference type="Pfam" id="PF01029"/>
    </source>
</evidence>
<dbReference type="AlphaFoldDB" id="A0A8J8GDE4"/>
<name>A0A8J8GDE4_9BACI</name>
<dbReference type="InterPro" id="IPR035926">
    <property type="entry name" value="NusB-like_sf"/>
</dbReference>
<accession>A0A8J8GDE4</accession>
<dbReference type="NCBIfam" id="TIGR01951">
    <property type="entry name" value="nusB"/>
    <property type="match status" value="1"/>
</dbReference>
<dbReference type="PANTHER" id="PTHR11078">
    <property type="entry name" value="N UTILIZATION SUBSTANCE PROTEIN B-RELATED"/>
    <property type="match status" value="1"/>
</dbReference>
<evidence type="ECO:0000313" key="9">
    <source>
        <dbReference type="Proteomes" id="UP000625804"/>
    </source>
</evidence>
<reference evidence="8" key="1">
    <citation type="submission" date="2020-06" db="EMBL/GenBank/DDBJ databases">
        <title>A novel thermopfilic bacterium from Erzurum, Turkey.</title>
        <authorList>
            <person name="Adiguzel A."/>
            <person name="Ay H."/>
            <person name="Baltaci M.O."/>
        </authorList>
    </citation>
    <scope>NUCLEOTIDE SEQUENCE</scope>
    <source>
        <strain evidence="8">P2</strain>
    </source>
</reference>
<evidence type="ECO:0000256" key="3">
    <source>
        <dbReference type="ARBA" id="ARBA00022884"/>
    </source>
</evidence>
<evidence type="ECO:0000256" key="5">
    <source>
        <dbReference type="ARBA" id="ARBA00023163"/>
    </source>
</evidence>
<dbReference type="Proteomes" id="UP000625804">
    <property type="component" value="Unassembled WGS sequence"/>
</dbReference>
<dbReference type="GO" id="GO:0006353">
    <property type="term" value="P:DNA-templated transcription termination"/>
    <property type="evidence" value="ECO:0007669"/>
    <property type="project" value="UniProtKB-UniRule"/>
</dbReference>
<organism evidence="8 9">
    <name type="scientific">Calidifontibacillus erzurumensis</name>
    <dbReference type="NCBI Taxonomy" id="2741433"/>
    <lineage>
        <taxon>Bacteria</taxon>
        <taxon>Bacillati</taxon>
        <taxon>Bacillota</taxon>
        <taxon>Bacilli</taxon>
        <taxon>Bacillales</taxon>
        <taxon>Bacillaceae</taxon>
        <taxon>Calidifontibacillus/Schinkia group</taxon>
        <taxon>Calidifontibacillus</taxon>
    </lineage>
</organism>
<keyword evidence="3 6" id="KW-0694">RNA-binding</keyword>
<keyword evidence="4 6" id="KW-0805">Transcription regulation</keyword>
<keyword evidence="5 6" id="KW-0804">Transcription</keyword>
<dbReference type="Gene3D" id="1.10.940.10">
    <property type="entry name" value="NusB-like"/>
    <property type="match status" value="1"/>
</dbReference>
<dbReference type="GO" id="GO:0031564">
    <property type="term" value="P:transcription antitermination"/>
    <property type="evidence" value="ECO:0007669"/>
    <property type="project" value="UniProtKB-KW"/>
</dbReference>
<dbReference type="EMBL" id="JABTTE010000001">
    <property type="protein sequence ID" value="NSL50388.1"/>
    <property type="molecule type" value="Genomic_DNA"/>
</dbReference>
<dbReference type="InterPro" id="IPR006027">
    <property type="entry name" value="NusB_RsmB_TIM44"/>
</dbReference>
<feature type="domain" description="NusB/RsmB/TIM44" evidence="7">
    <location>
        <begin position="5"/>
        <end position="125"/>
    </location>
</feature>
<dbReference type="CDD" id="cd00619">
    <property type="entry name" value="Terminator_NusB"/>
    <property type="match status" value="1"/>
</dbReference>
<comment type="similarity">
    <text evidence="1 6">Belongs to the NusB family.</text>
</comment>
<keyword evidence="2 6" id="KW-0889">Transcription antitermination</keyword>
<gene>
    <name evidence="6 8" type="primary">nusB</name>
    <name evidence="8" type="ORF">HR057_01275</name>
</gene>
<evidence type="ECO:0000256" key="2">
    <source>
        <dbReference type="ARBA" id="ARBA00022814"/>
    </source>
</evidence>
<protein>
    <recommendedName>
        <fullName evidence="6">Transcription antitermination protein NusB</fullName>
    </recommendedName>
    <alternativeName>
        <fullName evidence="6">Antitermination factor NusB</fullName>
    </alternativeName>
</protein>
<dbReference type="Pfam" id="PF01029">
    <property type="entry name" value="NusB"/>
    <property type="match status" value="1"/>
</dbReference>
<sequence length="142" mass="16087">MKRRTAREKALQSLFQVDLSKIEPQQAIRNVLGDKSGDLFLEKLVLGTTENLAAIDEVISKNLEKWTIERLGNIDRTILRLATYEMLYLEDIPYNVSIDEAIELAKKFGDQNSSKFINSVLSKIKQNIETKLGGTTNDSKNN</sequence>
<evidence type="ECO:0000256" key="6">
    <source>
        <dbReference type="HAMAP-Rule" id="MF_00073"/>
    </source>
</evidence>
<evidence type="ECO:0000313" key="8">
    <source>
        <dbReference type="EMBL" id="NSL50388.1"/>
    </source>
</evidence>
<dbReference type="GO" id="GO:0003723">
    <property type="term" value="F:RNA binding"/>
    <property type="evidence" value="ECO:0007669"/>
    <property type="project" value="UniProtKB-UniRule"/>
</dbReference>
<evidence type="ECO:0000256" key="4">
    <source>
        <dbReference type="ARBA" id="ARBA00023015"/>
    </source>
</evidence>
<dbReference type="SUPFAM" id="SSF48013">
    <property type="entry name" value="NusB-like"/>
    <property type="match status" value="1"/>
</dbReference>
<comment type="caution">
    <text evidence="8">The sequence shown here is derived from an EMBL/GenBank/DDBJ whole genome shotgun (WGS) entry which is preliminary data.</text>
</comment>
<dbReference type="HAMAP" id="MF_00073">
    <property type="entry name" value="NusB"/>
    <property type="match status" value="1"/>
</dbReference>
<comment type="function">
    <text evidence="6">Involved in transcription antitermination. Required for transcription of ribosomal RNA (rRNA) genes. Binds specifically to the boxA antiterminator sequence of the ribosomal RNA (rrn) operons.</text>
</comment>